<reference evidence="3" key="1">
    <citation type="submission" date="2016-10" db="EMBL/GenBank/DDBJ databases">
        <authorList>
            <person name="Varghese N."/>
            <person name="Submissions S."/>
        </authorList>
    </citation>
    <scope>NUCLEOTIDE SEQUENCE [LARGE SCALE GENOMIC DNA]</scope>
    <source>
        <strain evidence="3">CGMCC 1.12402</strain>
    </source>
</reference>
<organism evidence="2 3">
    <name type="scientific">Roseivirga pacifica</name>
    <dbReference type="NCBI Taxonomy" id="1267423"/>
    <lineage>
        <taxon>Bacteria</taxon>
        <taxon>Pseudomonadati</taxon>
        <taxon>Bacteroidota</taxon>
        <taxon>Cytophagia</taxon>
        <taxon>Cytophagales</taxon>
        <taxon>Roseivirgaceae</taxon>
        <taxon>Roseivirga</taxon>
    </lineage>
</organism>
<evidence type="ECO:0000313" key="2">
    <source>
        <dbReference type="EMBL" id="SEV90706.1"/>
    </source>
</evidence>
<name>A0A1I0MQY2_9BACT</name>
<dbReference type="AlphaFoldDB" id="A0A1I0MQY2"/>
<accession>A0A1I0MQY2</accession>
<dbReference type="InterPro" id="IPR040829">
    <property type="entry name" value="Cap16_NUDIX"/>
</dbReference>
<feature type="domain" description="CD-NTase-associated protein 16 NUDIX" evidence="1">
    <location>
        <begin position="60"/>
        <end position="264"/>
    </location>
</feature>
<evidence type="ECO:0000313" key="3">
    <source>
        <dbReference type="Proteomes" id="UP000199437"/>
    </source>
</evidence>
<dbReference type="Proteomes" id="UP000199437">
    <property type="component" value="Unassembled WGS sequence"/>
</dbReference>
<dbReference type="EMBL" id="FOIR01000001">
    <property type="protein sequence ID" value="SEV90706.1"/>
    <property type="molecule type" value="Genomic_DNA"/>
</dbReference>
<proteinExistence type="predicted"/>
<evidence type="ECO:0000259" key="1">
    <source>
        <dbReference type="Pfam" id="PF18167"/>
    </source>
</evidence>
<dbReference type="Pfam" id="PF18167">
    <property type="entry name" value="Sa_NUDIX"/>
    <property type="match status" value="1"/>
</dbReference>
<dbReference type="STRING" id="1267423.SAMN05216290_0606"/>
<keyword evidence="3" id="KW-1185">Reference proteome</keyword>
<sequence length="269" mass="31037">MGLPSKGFEKKTKQIMGVASTILLTAAKPLLSRGAAVVWENRNHINLLRKTKFGKYKNMSIRFSMSGLFKIQIPGTNKYLLVFNRRIENQLQPVGGAYKRYGDDSLFNNWGYKPDSSRNGLDVDEKSSSDLRFSVEGRYASEVLNWFESRREREENPKREFNEELLETGILDSKTFSHFDFKHIRRFSKTLSWSDYFSCYEILTYDIFEMIPDEAQKLSLIELANQELDITKGYAVVSCDDIEQLRLMAGGKQIARIGQHAKLLINQSF</sequence>
<protein>
    <recommendedName>
        <fullName evidence="1">CD-NTase-associated protein 16 NUDIX domain-containing protein</fullName>
    </recommendedName>
</protein>
<gene>
    <name evidence="2" type="ORF">SAMN05216290_0606</name>
</gene>